<dbReference type="AlphaFoldDB" id="A0A0D3G5V8"/>
<feature type="region of interest" description="Disordered" evidence="1">
    <location>
        <begin position="46"/>
        <end position="72"/>
    </location>
</feature>
<reference evidence="2" key="1">
    <citation type="journal article" date="2009" name="Rice">
        <title>De Novo Next Generation Sequencing of Plant Genomes.</title>
        <authorList>
            <person name="Rounsley S."/>
            <person name="Marri P.R."/>
            <person name="Yu Y."/>
            <person name="He R."/>
            <person name="Sisneros N."/>
            <person name="Goicoechea J.L."/>
            <person name="Lee S.J."/>
            <person name="Angelova A."/>
            <person name="Kudrna D."/>
            <person name="Luo M."/>
            <person name="Affourtit J."/>
            <person name="Desany B."/>
            <person name="Knight J."/>
            <person name="Niazi F."/>
            <person name="Egholm M."/>
            <person name="Wing R.A."/>
        </authorList>
    </citation>
    <scope>NUCLEOTIDE SEQUENCE [LARGE SCALE GENOMIC DNA]</scope>
    <source>
        <strain evidence="2">cv. IRGC 105608</strain>
    </source>
</reference>
<dbReference type="Gramene" id="OBART05G11100.1">
    <property type="protein sequence ID" value="OBART05G11100.1"/>
    <property type="gene ID" value="OBART05G11100"/>
</dbReference>
<proteinExistence type="predicted"/>
<dbReference type="PaxDb" id="65489-OBART05G11100.1"/>
<keyword evidence="3" id="KW-1185">Reference proteome</keyword>
<dbReference type="HOGENOM" id="CLU_145702_0_0_1"/>
<reference evidence="2" key="2">
    <citation type="submission" date="2015-03" db="UniProtKB">
        <authorList>
            <consortium name="EnsemblPlants"/>
        </authorList>
    </citation>
    <scope>IDENTIFICATION</scope>
</reference>
<dbReference type="Proteomes" id="UP000026960">
    <property type="component" value="Chromosome 5"/>
</dbReference>
<accession>A0A0D3G5V8</accession>
<protein>
    <submittedName>
        <fullName evidence="2">Uncharacterized protein</fullName>
    </submittedName>
</protein>
<dbReference type="STRING" id="65489.A0A0D3G5V8"/>
<evidence type="ECO:0000313" key="3">
    <source>
        <dbReference type="Proteomes" id="UP000026960"/>
    </source>
</evidence>
<name>A0A0D3G5V8_9ORYZ</name>
<evidence type="ECO:0000313" key="2">
    <source>
        <dbReference type="EnsemblPlants" id="OBART05G11100.1"/>
    </source>
</evidence>
<sequence length="120" mass="13342">MAFTQLSTELVLMDPNRSSGYNNFLKDPDLVHPFGQASTQSDFCHPHDDFPNAHAQFPPFSTQPPPLATGNGGLTLASISRVRQRVQANPVSQDDGKARMYYTHDEDIRLASIFDHISNI</sequence>
<evidence type="ECO:0000256" key="1">
    <source>
        <dbReference type="SAM" id="MobiDB-lite"/>
    </source>
</evidence>
<organism evidence="2">
    <name type="scientific">Oryza barthii</name>
    <dbReference type="NCBI Taxonomy" id="65489"/>
    <lineage>
        <taxon>Eukaryota</taxon>
        <taxon>Viridiplantae</taxon>
        <taxon>Streptophyta</taxon>
        <taxon>Embryophyta</taxon>
        <taxon>Tracheophyta</taxon>
        <taxon>Spermatophyta</taxon>
        <taxon>Magnoliopsida</taxon>
        <taxon>Liliopsida</taxon>
        <taxon>Poales</taxon>
        <taxon>Poaceae</taxon>
        <taxon>BOP clade</taxon>
        <taxon>Oryzoideae</taxon>
        <taxon>Oryzeae</taxon>
        <taxon>Oryzinae</taxon>
        <taxon>Oryza</taxon>
    </lineage>
</organism>
<dbReference type="EnsemblPlants" id="OBART05G11100.1">
    <property type="protein sequence ID" value="OBART05G11100.1"/>
    <property type="gene ID" value="OBART05G11100"/>
</dbReference>